<dbReference type="AlphaFoldDB" id="A0A3E0I7N5"/>
<keyword evidence="2" id="KW-1185">Reference proteome</keyword>
<name>A0A3E0I7N5_9FLAO</name>
<dbReference type="Proteomes" id="UP000256884">
    <property type="component" value="Unassembled WGS sequence"/>
</dbReference>
<reference evidence="1 2" key="1">
    <citation type="submission" date="2018-08" db="EMBL/GenBank/DDBJ databases">
        <title>Genomic Encyclopedia of Type Strains, Phase IV (KMG-IV): sequencing the most valuable type-strain genomes for metagenomic binning, comparative biology and taxonomic classification.</title>
        <authorList>
            <person name="Goeker M."/>
        </authorList>
    </citation>
    <scope>NUCLEOTIDE SEQUENCE [LARGE SCALE GENOMIC DNA]</scope>
    <source>
        <strain evidence="1 2">DSM 18841</strain>
    </source>
</reference>
<protein>
    <submittedName>
        <fullName evidence="1">Uncharacterized protein</fullName>
    </submittedName>
</protein>
<organism evidence="1 2">
    <name type="scientific">Tenacibaculum gallaicum</name>
    <dbReference type="NCBI Taxonomy" id="561505"/>
    <lineage>
        <taxon>Bacteria</taxon>
        <taxon>Pseudomonadati</taxon>
        <taxon>Bacteroidota</taxon>
        <taxon>Flavobacteriia</taxon>
        <taxon>Flavobacteriales</taxon>
        <taxon>Flavobacteriaceae</taxon>
        <taxon>Tenacibaculum</taxon>
    </lineage>
</organism>
<evidence type="ECO:0000313" key="1">
    <source>
        <dbReference type="EMBL" id="REH54647.1"/>
    </source>
</evidence>
<accession>A0A3E0I7N5</accession>
<proteinExistence type="predicted"/>
<dbReference type="EMBL" id="QUNS01000002">
    <property type="protein sequence ID" value="REH54647.1"/>
    <property type="molecule type" value="Genomic_DNA"/>
</dbReference>
<evidence type="ECO:0000313" key="2">
    <source>
        <dbReference type="Proteomes" id="UP000256884"/>
    </source>
</evidence>
<gene>
    <name evidence="1" type="ORF">C7448_102170</name>
</gene>
<sequence>MSIILMNKDIGFLKKHTIYDEDIVVKVDVNTVRMDMIKIRIASNKCDNNQFIVSKR</sequence>
<comment type="caution">
    <text evidence="1">The sequence shown here is derived from an EMBL/GenBank/DDBJ whole genome shotgun (WGS) entry which is preliminary data.</text>
</comment>